<dbReference type="GO" id="GO:0043565">
    <property type="term" value="F:sequence-specific DNA binding"/>
    <property type="evidence" value="ECO:0007669"/>
    <property type="project" value="InterPro"/>
</dbReference>
<feature type="domain" description="GATA-type" evidence="8">
    <location>
        <begin position="89"/>
        <end position="117"/>
    </location>
</feature>
<dbReference type="Proteomes" id="UP001210925">
    <property type="component" value="Unassembled WGS sequence"/>
</dbReference>
<keyword evidence="4" id="KW-0805">Transcription regulation</keyword>
<protein>
    <submittedName>
        <fullName evidence="9">Blue light receptor</fullName>
    </submittedName>
</protein>
<proteinExistence type="predicted"/>
<dbReference type="CDD" id="cd00202">
    <property type="entry name" value="ZnF_GATA"/>
    <property type="match status" value="1"/>
</dbReference>
<dbReference type="PANTHER" id="PTHR47172:SF24">
    <property type="entry name" value="GATA ZINC FINGER DOMAIN-CONTAINING PROTEIN 14-RELATED"/>
    <property type="match status" value="1"/>
</dbReference>
<dbReference type="InterPro" id="IPR000679">
    <property type="entry name" value="Znf_GATA"/>
</dbReference>
<evidence type="ECO:0000256" key="3">
    <source>
        <dbReference type="ARBA" id="ARBA00022833"/>
    </source>
</evidence>
<accession>A0AAD5UEZ7</accession>
<organism evidence="9 10">
    <name type="scientific">Boothiomyces macroporosus</name>
    <dbReference type="NCBI Taxonomy" id="261099"/>
    <lineage>
        <taxon>Eukaryota</taxon>
        <taxon>Fungi</taxon>
        <taxon>Fungi incertae sedis</taxon>
        <taxon>Chytridiomycota</taxon>
        <taxon>Chytridiomycota incertae sedis</taxon>
        <taxon>Chytridiomycetes</taxon>
        <taxon>Rhizophydiales</taxon>
        <taxon>Terramycetaceae</taxon>
        <taxon>Boothiomyces</taxon>
    </lineage>
</organism>
<keyword evidence="1" id="KW-0479">Metal-binding</keyword>
<evidence type="ECO:0000313" key="9">
    <source>
        <dbReference type="EMBL" id="KAJ3252896.1"/>
    </source>
</evidence>
<dbReference type="SMART" id="SM00401">
    <property type="entry name" value="ZnF_GATA"/>
    <property type="match status" value="1"/>
</dbReference>
<keyword evidence="9" id="KW-0675">Receptor</keyword>
<dbReference type="InterPro" id="IPR013088">
    <property type="entry name" value="Znf_NHR/GATA"/>
</dbReference>
<name>A0AAD5UEZ7_9FUNG</name>
<evidence type="ECO:0000259" key="8">
    <source>
        <dbReference type="PROSITE" id="PS50114"/>
    </source>
</evidence>
<reference evidence="9" key="1">
    <citation type="submission" date="2020-05" db="EMBL/GenBank/DDBJ databases">
        <title>Phylogenomic resolution of chytrid fungi.</title>
        <authorList>
            <person name="Stajich J.E."/>
            <person name="Amses K."/>
            <person name="Simmons R."/>
            <person name="Seto K."/>
            <person name="Myers J."/>
            <person name="Bonds A."/>
            <person name="Quandt C.A."/>
            <person name="Barry K."/>
            <person name="Liu P."/>
            <person name="Grigoriev I."/>
            <person name="Longcore J.E."/>
            <person name="James T.Y."/>
        </authorList>
    </citation>
    <scope>NUCLEOTIDE SEQUENCE</scope>
    <source>
        <strain evidence="9">PLAUS21</strain>
    </source>
</reference>
<evidence type="ECO:0000256" key="2">
    <source>
        <dbReference type="ARBA" id="ARBA00022771"/>
    </source>
</evidence>
<feature type="region of interest" description="Disordered" evidence="7">
    <location>
        <begin position="152"/>
        <end position="178"/>
    </location>
</feature>
<keyword evidence="10" id="KW-1185">Reference proteome</keyword>
<dbReference type="PANTHER" id="PTHR47172">
    <property type="entry name" value="OS01G0976800 PROTEIN"/>
    <property type="match status" value="1"/>
</dbReference>
<evidence type="ECO:0000256" key="1">
    <source>
        <dbReference type="ARBA" id="ARBA00022723"/>
    </source>
</evidence>
<sequence length="178" mass="20195">MAPRKNPPHPSDLIRNMMGITFSIEIVEQPAPAYGYTLQPAVHKINSSSLIKRMNRMNRVINSKAKKIERKPKMGKKRKVAQHTASIGECLWCKCHKTAQWRKGPTGARSLCNRCGIEWAKHIRIEARTKAISNIEAEAELIRQFQTGERFQKYQKTDEYESPADSGQNDNSGDSTAE</sequence>
<dbReference type="EMBL" id="JADGKB010000126">
    <property type="protein sequence ID" value="KAJ3252896.1"/>
    <property type="molecule type" value="Genomic_DNA"/>
</dbReference>
<dbReference type="Pfam" id="PF00320">
    <property type="entry name" value="GATA"/>
    <property type="match status" value="1"/>
</dbReference>
<keyword evidence="3" id="KW-0862">Zinc</keyword>
<dbReference type="AlphaFoldDB" id="A0AAD5UEZ7"/>
<evidence type="ECO:0000256" key="5">
    <source>
        <dbReference type="ARBA" id="ARBA00023163"/>
    </source>
</evidence>
<dbReference type="PROSITE" id="PS50114">
    <property type="entry name" value="GATA_ZN_FINGER_2"/>
    <property type="match status" value="1"/>
</dbReference>
<dbReference type="SUPFAM" id="SSF57716">
    <property type="entry name" value="Glucocorticoid receptor-like (DNA-binding domain)"/>
    <property type="match status" value="1"/>
</dbReference>
<evidence type="ECO:0000256" key="7">
    <source>
        <dbReference type="SAM" id="MobiDB-lite"/>
    </source>
</evidence>
<feature type="compositionally biased region" description="Polar residues" evidence="7">
    <location>
        <begin position="165"/>
        <end position="178"/>
    </location>
</feature>
<gene>
    <name evidence="9" type="primary">WC1_1</name>
    <name evidence="9" type="ORF">HK103_001092</name>
</gene>
<keyword evidence="5" id="KW-0804">Transcription</keyword>
<dbReference type="GO" id="GO:0008270">
    <property type="term" value="F:zinc ion binding"/>
    <property type="evidence" value="ECO:0007669"/>
    <property type="project" value="UniProtKB-KW"/>
</dbReference>
<dbReference type="GO" id="GO:0006355">
    <property type="term" value="P:regulation of DNA-templated transcription"/>
    <property type="evidence" value="ECO:0007669"/>
    <property type="project" value="InterPro"/>
</dbReference>
<evidence type="ECO:0000313" key="10">
    <source>
        <dbReference type="Proteomes" id="UP001210925"/>
    </source>
</evidence>
<keyword evidence="2 6" id="KW-0863">Zinc-finger</keyword>
<dbReference type="Gene3D" id="3.30.50.10">
    <property type="entry name" value="Erythroid Transcription Factor GATA-1, subunit A"/>
    <property type="match status" value="1"/>
</dbReference>
<evidence type="ECO:0000256" key="4">
    <source>
        <dbReference type="ARBA" id="ARBA00023015"/>
    </source>
</evidence>
<evidence type="ECO:0000256" key="6">
    <source>
        <dbReference type="PROSITE-ProRule" id="PRU00094"/>
    </source>
</evidence>
<comment type="caution">
    <text evidence="9">The sequence shown here is derived from an EMBL/GenBank/DDBJ whole genome shotgun (WGS) entry which is preliminary data.</text>
</comment>